<dbReference type="InterPro" id="IPR001611">
    <property type="entry name" value="Leu-rich_rpt"/>
</dbReference>
<gene>
    <name evidence="2" type="ORF">BSAL_50620</name>
</gene>
<dbReference type="OrthoDB" id="263256at2759"/>
<dbReference type="SUPFAM" id="SSF52058">
    <property type="entry name" value="L domain-like"/>
    <property type="match status" value="1"/>
</dbReference>
<keyword evidence="1" id="KW-0732">Signal</keyword>
<proteinExistence type="predicted"/>
<keyword evidence="2" id="KW-0418">Kinase</keyword>
<keyword evidence="2" id="KW-0808">Transferase</keyword>
<name>A0A0S4IKA3_BODSA</name>
<protein>
    <submittedName>
        <fullName evidence="2">Receptor-type protein kinase, putative</fullName>
    </submittedName>
</protein>
<evidence type="ECO:0000313" key="3">
    <source>
        <dbReference type="Proteomes" id="UP000051952"/>
    </source>
</evidence>
<dbReference type="Pfam" id="PF13516">
    <property type="entry name" value="LRR_6"/>
    <property type="match status" value="1"/>
</dbReference>
<dbReference type="GO" id="GO:0016301">
    <property type="term" value="F:kinase activity"/>
    <property type="evidence" value="ECO:0007669"/>
    <property type="project" value="UniProtKB-KW"/>
</dbReference>
<accession>A0A0S4IKA3</accession>
<feature type="signal peptide" evidence="1">
    <location>
        <begin position="1"/>
        <end position="30"/>
    </location>
</feature>
<reference evidence="3" key="1">
    <citation type="submission" date="2015-09" db="EMBL/GenBank/DDBJ databases">
        <authorList>
            <consortium name="Pathogen Informatics"/>
        </authorList>
    </citation>
    <scope>NUCLEOTIDE SEQUENCE [LARGE SCALE GENOMIC DNA]</scope>
    <source>
        <strain evidence="3">Lake Konstanz</strain>
    </source>
</reference>
<dbReference type="InterPro" id="IPR006553">
    <property type="entry name" value="Leu-rich_rpt_Cys-con_subtyp"/>
</dbReference>
<dbReference type="GO" id="GO:0031146">
    <property type="term" value="P:SCF-dependent proteasomal ubiquitin-dependent protein catabolic process"/>
    <property type="evidence" value="ECO:0007669"/>
    <property type="project" value="TreeGrafter"/>
</dbReference>
<organism evidence="2 3">
    <name type="scientific">Bodo saltans</name>
    <name type="common">Flagellated protozoan</name>
    <dbReference type="NCBI Taxonomy" id="75058"/>
    <lineage>
        <taxon>Eukaryota</taxon>
        <taxon>Discoba</taxon>
        <taxon>Euglenozoa</taxon>
        <taxon>Kinetoplastea</taxon>
        <taxon>Metakinetoplastina</taxon>
        <taxon>Eubodonida</taxon>
        <taxon>Bodonidae</taxon>
        <taxon>Bodo</taxon>
    </lineage>
</organism>
<keyword evidence="3" id="KW-1185">Reference proteome</keyword>
<dbReference type="SMART" id="SM00367">
    <property type="entry name" value="LRR_CC"/>
    <property type="match status" value="8"/>
</dbReference>
<evidence type="ECO:0000256" key="1">
    <source>
        <dbReference type="SAM" id="SignalP"/>
    </source>
</evidence>
<dbReference type="Proteomes" id="UP000051952">
    <property type="component" value="Unassembled WGS sequence"/>
</dbReference>
<dbReference type="EMBL" id="CYKH01000044">
    <property type="protein sequence ID" value="CUE64571.1"/>
    <property type="molecule type" value="Genomic_DNA"/>
</dbReference>
<dbReference type="VEuPathDB" id="TriTrypDB:BSAL_50620"/>
<feature type="chain" id="PRO_5006621298" evidence="1">
    <location>
        <begin position="31"/>
        <end position="595"/>
    </location>
</feature>
<evidence type="ECO:0000313" key="2">
    <source>
        <dbReference type="EMBL" id="CUE64571.1"/>
    </source>
</evidence>
<dbReference type="Gene3D" id="3.80.10.10">
    <property type="entry name" value="Ribonuclease Inhibitor"/>
    <property type="match status" value="3"/>
</dbReference>
<dbReference type="InterPro" id="IPR032675">
    <property type="entry name" value="LRR_dom_sf"/>
</dbReference>
<dbReference type="SUPFAM" id="SSF52047">
    <property type="entry name" value="RNI-like"/>
    <property type="match status" value="1"/>
</dbReference>
<sequence>MLPPASSERQRRRVIVLFLASLTLPRCAAAANGFAFLALLSNLKSLSVVNSSRLNDTILSSCIAKLRNLTCLDLSHHGSITARGLERMLPALAPSLQRLTLSGCPNLTNDAVVHIAALEQLQYLDLSWCVKLTDLRLLAPLSALTTLLLGYEGLYVQAAVMLPQPISSPSSSLLPTTLTTLDVRGRSLPASLSSCIATSYRALRHLILRSCGFVSNDTLRDISQCNSLQSLDLRQTMCQGWMLDFSCLLSLKDCLQRLEISEWKLSHDNFTHLSQLVHLRHLSLPRCEAQIMTPFIITGTRQLTSLSHLEIFEPPMTFKVAWICFRWLRSIRLDGISTSRSFLFNNTTGGSAGDDVEEVITNAVIQAHITPAQFTRLESVTLENCRGVTPMILRDHFSTFPLLTSFVSHQCGGDGDNNARTSNCHDENNAREEADDTLCASLLPPTLSMLQHLSFQYSSTITSTMMESILRGAASSLQHLELTACPSVTFQALSPLLFLQSGGASLLTYLELDRSCDVTNSGVIHIAQQLPRLRTLALRYCTMSHVGPLVSLEDLCRLDLRWCEQIVDLHIVASALQLECLRSGVDEWDEEDMMC</sequence>
<dbReference type="PANTHER" id="PTHR13318">
    <property type="entry name" value="PARTNER OF PAIRED, ISOFORM B-RELATED"/>
    <property type="match status" value="1"/>
</dbReference>
<keyword evidence="2" id="KW-0675">Receptor</keyword>
<dbReference type="GO" id="GO:0019005">
    <property type="term" value="C:SCF ubiquitin ligase complex"/>
    <property type="evidence" value="ECO:0007669"/>
    <property type="project" value="TreeGrafter"/>
</dbReference>
<dbReference type="AlphaFoldDB" id="A0A0S4IKA3"/>